<dbReference type="CDD" id="cd00637">
    <property type="entry name" value="7tm_classA_rhodopsin-like"/>
    <property type="match status" value="1"/>
</dbReference>
<protein>
    <recommendedName>
        <fullName evidence="11">G-protein coupled receptors family 1 profile domain-containing protein</fullName>
    </recommendedName>
</protein>
<dbReference type="PRINTS" id="PR00237">
    <property type="entry name" value="GPCRRHODOPSN"/>
</dbReference>
<evidence type="ECO:0000259" key="11">
    <source>
        <dbReference type="PROSITE" id="PS50262"/>
    </source>
</evidence>
<evidence type="ECO:0000256" key="9">
    <source>
        <dbReference type="RuleBase" id="RU000688"/>
    </source>
</evidence>
<keyword evidence="13" id="KW-1185">Reference proteome</keyword>
<comment type="caution">
    <text evidence="12">The sequence shown here is derived from an EMBL/GenBank/DDBJ whole genome shotgun (WGS) entry which is preliminary data.</text>
</comment>
<keyword evidence="5 9" id="KW-0297">G-protein coupled receptor</keyword>
<evidence type="ECO:0000256" key="5">
    <source>
        <dbReference type="ARBA" id="ARBA00023040"/>
    </source>
</evidence>
<dbReference type="OrthoDB" id="6106139at2759"/>
<keyword evidence="2" id="KW-1003">Cell membrane</keyword>
<evidence type="ECO:0000313" key="13">
    <source>
        <dbReference type="Proteomes" id="UP000678393"/>
    </source>
</evidence>
<dbReference type="PROSITE" id="PS00237">
    <property type="entry name" value="G_PROTEIN_RECEP_F1_1"/>
    <property type="match status" value="1"/>
</dbReference>
<dbReference type="InterPro" id="IPR050569">
    <property type="entry name" value="TAAR"/>
</dbReference>
<evidence type="ECO:0000256" key="2">
    <source>
        <dbReference type="ARBA" id="ARBA00022475"/>
    </source>
</evidence>
<dbReference type="Proteomes" id="UP000678393">
    <property type="component" value="Unassembled WGS sequence"/>
</dbReference>
<feature type="transmembrane region" description="Helical" evidence="10">
    <location>
        <begin position="87"/>
        <end position="114"/>
    </location>
</feature>
<evidence type="ECO:0000256" key="8">
    <source>
        <dbReference type="ARBA" id="ARBA00023224"/>
    </source>
</evidence>
<dbReference type="Gene3D" id="1.20.1070.10">
    <property type="entry name" value="Rhodopsin 7-helix transmembrane proteins"/>
    <property type="match status" value="1"/>
</dbReference>
<dbReference type="InterPro" id="IPR017452">
    <property type="entry name" value="GPCR_Rhodpsn_7TM"/>
</dbReference>
<evidence type="ECO:0000313" key="12">
    <source>
        <dbReference type="EMBL" id="CAG5134635.1"/>
    </source>
</evidence>
<dbReference type="SUPFAM" id="SSF81321">
    <property type="entry name" value="Family A G protein-coupled receptor-like"/>
    <property type="match status" value="1"/>
</dbReference>
<reference evidence="12" key="1">
    <citation type="submission" date="2021-04" db="EMBL/GenBank/DDBJ databases">
        <authorList>
            <consortium name="Molecular Ecology Group"/>
        </authorList>
    </citation>
    <scope>NUCLEOTIDE SEQUENCE</scope>
</reference>
<feature type="transmembrane region" description="Helical" evidence="10">
    <location>
        <begin position="20"/>
        <end position="42"/>
    </location>
</feature>
<dbReference type="PROSITE" id="PS50262">
    <property type="entry name" value="G_PROTEIN_RECEP_F1_2"/>
    <property type="match status" value="1"/>
</dbReference>
<keyword evidence="4 10" id="KW-1133">Transmembrane helix</keyword>
<dbReference type="GO" id="GO:0004930">
    <property type="term" value="F:G protein-coupled receptor activity"/>
    <property type="evidence" value="ECO:0007669"/>
    <property type="project" value="UniProtKB-KW"/>
</dbReference>
<evidence type="ECO:0000256" key="4">
    <source>
        <dbReference type="ARBA" id="ARBA00022989"/>
    </source>
</evidence>
<comment type="subcellular location">
    <subcellularLocation>
        <location evidence="1">Cell membrane</location>
        <topology evidence="1">Multi-pass membrane protein</topology>
    </subcellularLocation>
</comment>
<evidence type="ECO:0000256" key="3">
    <source>
        <dbReference type="ARBA" id="ARBA00022692"/>
    </source>
</evidence>
<dbReference type="PANTHER" id="PTHR24249">
    <property type="entry name" value="HISTAMINE RECEPTOR-RELATED G-PROTEIN COUPLED RECEPTOR"/>
    <property type="match status" value="1"/>
</dbReference>
<dbReference type="AlphaFoldDB" id="A0A8S4A3P0"/>
<name>A0A8S4A3P0_9EUPU</name>
<dbReference type="PANTHER" id="PTHR24249:SF372">
    <property type="entry name" value="G-PROTEIN COUPLED RECEPTORS FAMILY 1 PROFILE DOMAIN-CONTAINING PROTEIN"/>
    <property type="match status" value="1"/>
</dbReference>
<keyword evidence="6 10" id="KW-0472">Membrane</keyword>
<dbReference type="GO" id="GO:0005886">
    <property type="term" value="C:plasma membrane"/>
    <property type="evidence" value="ECO:0007669"/>
    <property type="project" value="UniProtKB-SubCell"/>
</dbReference>
<proteinExistence type="inferred from homology"/>
<evidence type="ECO:0000256" key="10">
    <source>
        <dbReference type="SAM" id="Phobius"/>
    </source>
</evidence>
<dbReference type="EMBL" id="CAJHNH020007437">
    <property type="protein sequence ID" value="CAG5134635.1"/>
    <property type="molecule type" value="Genomic_DNA"/>
</dbReference>
<sequence>MNNTTVTTCYVKLWGDFHMFVIGICLGFVVFNLNLLIIVTILRTKALHTNTNIFMVSVALLDCLMAMSDFTQGLVYSTEVRFNTNVIHFIDTVLFAIGYSATTLSCTYMAFIAIDRYINIAHPFYYILNITKRRLIVVQLIAWLFGLVYCSVPIILYRDDKYHRYCIASHPPLEYFIIDASLNLIDYVLICICYFRISYLAFRHKKAANARRQQSENLENVFKLRNNRTAARKMKMIS</sequence>
<keyword evidence="3 9" id="KW-0812">Transmembrane</keyword>
<evidence type="ECO:0000256" key="1">
    <source>
        <dbReference type="ARBA" id="ARBA00004651"/>
    </source>
</evidence>
<evidence type="ECO:0000256" key="6">
    <source>
        <dbReference type="ARBA" id="ARBA00023136"/>
    </source>
</evidence>
<evidence type="ECO:0000256" key="7">
    <source>
        <dbReference type="ARBA" id="ARBA00023170"/>
    </source>
</evidence>
<feature type="transmembrane region" description="Helical" evidence="10">
    <location>
        <begin position="176"/>
        <end position="202"/>
    </location>
</feature>
<dbReference type="Pfam" id="PF00001">
    <property type="entry name" value="7tm_1"/>
    <property type="match status" value="1"/>
</dbReference>
<dbReference type="InterPro" id="IPR000276">
    <property type="entry name" value="GPCR_Rhodpsn"/>
</dbReference>
<keyword evidence="8 9" id="KW-0807">Transducer</keyword>
<keyword evidence="7 9" id="KW-0675">Receptor</keyword>
<organism evidence="12 13">
    <name type="scientific">Candidula unifasciata</name>
    <dbReference type="NCBI Taxonomy" id="100452"/>
    <lineage>
        <taxon>Eukaryota</taxon>
        <taxon>Metazoa</taxon>
        <taxon>Spiralia</taxon>
        <taxon>Lophotrochozoa</taxon>
        <taxon>Mollusca</taxon>
        <taxon>Gastropoda</taxon>
        <taxon>Heterobranchia</taxon>
        <taxon>Euthyneura</taxon>
        <taxon>Panpulmonata</taxon>
        <taxon>Eupulmonata</taxon>
        <taxon>Stylommatophora</taxon>
        <taxon>Helicina</taxon>
        <taxon>Helicoidea</taxon>
        <taxon>Geomitridae</taxon>
        <taxon>Candidula</taxon>
    </lineage>
</organism>
<feature type="transmembrane region" description="Helical" evidence="10">
    <location>
        <begin position="135"/>
        <end position="156"/>
    </location>
</feature>
<feature type="transmembrane region" description="Helical" evidence="10">
    <location>
        <begin position="54"/>
        <end position="75"/>
    </location>
</feature>
<accession>A0A8S4A3P0</accession>
<comment type="similarity">
    <text evidence="9">Belongs to the G-protein coupled receptor 1 family.</text>
</comment>
<feature type="domain" description="G-protein coupled receptors family 1 profile" evidence="11">
    <location>
        <begin position="33"/>
        <end position="238"/>
    </location>
</feature>
<gene>
    <name evidence="12" type="ORF">CUNI_LOCUS20193</name>
</gene>